<feature type="compositionally biased region" description="Pro residues" evidence="1">
    <location>
        <begin position="371"/>
        <end position="381"/>
    </location>
</feature>
<evidence type="ECO:0000256" key="1">
    <source>
        <dbReference type="SAM" id="MobiDB-lite"/>
    </source>
</evidence>
<dbReference type="RefSeq" id="WP_284153314.1">
    <property type="nucleotide sequence ID" value="NZ_AP025516.1"/>
</dbReference>
<dbReference type="EMBL" id="AP025516">
    <property type="protein sequence ID" value="BDD86219.1"/>
    <property type="molecule type" value="Genomic_DNA"/>
</dbReference>
<dbReference type="Proteomes" id="UP000830055">
    <property type="component" value="Chromosome"/>
</dbReference>
<name>A0ABM7W5M0_9BACT</name>
<sequence>MELLRALIVDQAYPEPGEQARVVSMNQGCNDIRLSRPQISSDGSLLRFQTDISLYWGTPIAGRCLAPMGWQGSVVLLQQPAIDRHWQLRFQTHDSALLDRSGRAVPLVELLYNLIKEHVHSYLGRITLNLAPPVGDLKQFLLSQAIDDGSSSTEQILDSIYPDRPVLSPTDLRVDILAQVDHPPAAPTGEPAEDGISEEAQAKIIALWKSWDAMLVHLIDRLSEKPLSLADRHLLLDSMLTVRYEFEDALTNNHLTDRFVRDQFMQTWQVLRPLFRRHLDPGDSNNLLGYLSFFTAADALSGIDQIGPLLGVEISRAGFYRLALMLSNETLNEGEGVDPRLRRVLGLDDTLPVPPAPPATPEPDQLFPTDPAAPEPPPSEPPDASWLRHGAGLLQRTTALLFTIRAAHAALPGMNEIREWTAGIVSAEQLLPKVHKVVQEATRSQQAKITVTNLNPDWFSRMMHATAWQESCFRQFVVKDNKIVYLLSYNNTSVGIMQINEKVWRGIYDMQELRWNIRYNSLAGAEILSLYLNRYIAPKRTAFSGEGGGDERFLAGWLYSLYNGGPRQLDKFPSRYTTNELYRSDELFLEKFDKTNGSSWLTTVDCLPAL</sequence>
<accession>A0ABM7W5M0</accession>
<evidence type="ECO:0000313" key="2">
    <source>
        <dbReference type="EMBL" id="BDD86219.1"/>
    </source>
</evidence>
<dbReference type="SUPFAM" id="SSF53955">
    <property type="entry name" value="Lysozyme-like"/>
    <property type="match status" value="1"/>
</dbReference>
<evidence type="ECO:0008006" key="4">
    <source>
        <dbReference type="Google" id="ProtNLM"/>
    </source>
</evidence>
<dbReference type="InterPro" id="IPR023346">
    <property type="entry name" value="Lysozyme-like_dom_sf"/>
</dbReference>
<feature type="region of interest" description="Disordered" evidence="1">
    <location>
        <begin position="348"/>
        <end position="387"/>
    </location>
</feature>
<proteinExistence type="predicted"/>
<gene>
    <name evidence="2" type="ORF">DPPLL_05840</name>
</gene>
<dbReference type="Gene3D" id="1.10.530.10">
    <property type="match status" value="1"/>
</dbReference>
<protein>
    <recommendedName>
        <fullName evidence="4">Transglycosylase SLT domain-containing protein</fullName>
    </recommendedName>
</protein>
<feature type="compositionally biased region" description="Pro residues" evidence="1">
    <location>
        <begin position="352"/>
        <end position="361"/>
    </location>
</feature>
<organism evidence="2 3">
    <name type="scientific">Desulfofustis limnaeus</name>
    <dbReference type="NCBI Taxonomy" id="2740163"/>
    <lineage>
        <taxon>Bacteria</taxon>
        <taxon>Pseudomonadati</taxon>
        <taxon>Thermodesulfobacteriota</taxon>
        <taxon>Desulfobulbia</taxon>
        <taxon>Desulfobulbales</taxon>
        <taxon>Desulfocapsaceae</taxon>
        <taxon>Desulfofustis</taxon>
    </lineage>
</organism>
<reference evidence="2 3" key="1">
    <citation type="submission" date="2022-01" db="EMBL/GenBank/DDBJ databases">
        <title>Desulfofustis limnae sp. nov., a novel mesophilic sulfate-reducing bacterium isolated from marsh soil.</title>
        <authorList>
            <person name="Watanabe M."/>
            <person name="Takahashi A."/>
            <person name="Kojima H."/>
            <person name="Fukui M."/>
        </authorList>
    </citation>
    <scope>NUCLEOTIDE SEQUENCE [LARGE SCALE GENOMIC DNA]</scope>
    <source>
        <strain evidence="2 3">PPLL</strain>
    </source>
</reference>
<keyword evidence="3" id="KW-1185">Reference proteome</keyword>
<evidence type="ECO:0000313" key="3">
    <source>
        <dbReference type="Proteomes" id="UP000830055"/>
    </source>
</evidence>